<gene>
    <name evidence="4" type="ORF">SAMN05421806_101976</name>
</gene>
<sequence>MQPRAGTVRAVNRLTRRWAEALPGDESTVFSAPSLWPLLALLADPAAGAARDELEDAVGLRAEHAIRAVHDLLDAFAALRGTRTALGLWTGEDLPLHPEWTLRLPAGMAGRLDKDPRVSKERLDAWAAERTDGLIPAMPAKFDQDTRLVLAAAQLVRTRWLRPFRETLLRTDRGPWRGRELLGLHRFTSVLDRVAVVGTPSGPLTVLKVLGDTGVDVHLLLGPEDAEPSEVLAQGMDALHAKDLVTGDRLPLGRPGPGLTVSHERSTRPDPQLDVTTSPFRIRSQHDLLKRAELYGLRTASDAGRGHFPGTGPEPLAVTTAAQAALAVFDSEGFESAAVSVLLAAPGSAPRPPRHTVRHIEAVFDRPFGFLTVHRTSKLALTAGWVADPVPYSEDDDGPWD</sequence>
<dbReference type="Pfam" id="PF00079">
    <property type="entry name" value="Serpin"/>
    <property type="match status" value="1"/>
</dbReference>
<evidence type="ECO:0000313" key="5">
    <source>
        <dbReference type="Proteomes" id="UP000199155"/>
    </source>
</evidence>
<dbReference type="GO" id="GO:0004867">
    <property type="term" value="F:serine-type endopeptidase inhibitor activity"/>
    <property type="evidence" value="ECO:0007669"/>
    <property type="project" value="InterPro"/>
</dbReference>
<dbReference type="InterPro" id="IPR023796">
    <property type="entry name" value="Serpin_dom"/>
</dbReference>
<evidence type="ECO:0000313" key="4">
    <source>
        <dbReference type="EMBL" id="SDJ55566.1"/>
    </source>
</evidence>
<proteinExistence type="inferred from homology"/>
<protein>
    <submittedName>
        <fullName evidence="4">Serpin (Serine protease inhibitor)</fullName>
    </submittedName>
</protein>
<dbReference type="InterPro" id="IPR000215">
    <property type="entry name" value="Serpin_fam"/>
</dbReference>
<feature type="domain" description="Serpin" evidence="3">
    <location>
        <begin position="12"/>
        <end position="389"/>
    </location>
</feature>
<feature type="region of interest" description="Disordered" evidence="2">
    <location>
        <begin position="247"/>
        <end position="276"/>
    </location>
</feature>
<dbReference type="PANTHER" id="PTHR11461:SF211">
    <property type="entry name" value="GH10112P-RELATED"/>
    <property type="match status" value="1"/>
</dbReference>
<evidence type="ECO:0000259" key="3">
    <source>
        <dbReference type="SMART" id="SM00093"/>
    </source>
</evidence>
<dbReference type="Proteomes" id="UP000199155">
    <property type="component" value="Unassembled WGS sequence"/>
</dbReference>
<comment type="similarity">
    <text evidence="1">Belongs to the serpin family.</text>
</comment>
<accession>A0A1G8UNW0</accession>
<dbReference type="STRING" id="417292.SAMN05421806_101976"/>
<dbReference type="OrthoDB" id="4847668at2"/>
<keyword evidence="5" id="KW-1185">Reference proteome</keyword>
<dbReference type="SMART" id="SM00093">
    <property type="entry name" value="SERPIN"/>
    <property type="match status" value="1"/>
</dbReference>
<dbReference type="EMBL" id="FNFF01000001">
    <property type="protein sequence ID" value="SDJ55566.1"/>
    <property type="molecule type" value="Genomic_DNA"/>
</dbReference>
<feature type="compositionally biased region" description="Low complexity" evidence="2">
    <location>
        <begin position="249"/>
        <end position="259"/>
    </location>
</feature>
<dbReference type="Gene3D" id="3.30.497.10">
    <property type="entry name" value="Antithrombin, subunit I, domain 2"/>
    <property type="match status" value="2"/>
</dbReference>
<dbReference type="PANTHER" id="PTHR11461">
    <property type="entry name" value="SERINE PROTEASE INHIBITOR, SERPIN"/>
    <property type="match status" value="1"/>
</dbReference>
<dbReference type="AlphaFoldDB" id="A0A1G8UNW0"/>
<reference evidence="4 5" key="1">
    <citation type="submission" date="2016-10" db="EMBL/GenBank/DDBJ databases">
        <authorList>
            <person name="de Groot N.N."/>
        </authorList>
    </citation>
    <scope>NUCLEOTIDE SEQUENCE [LARGE SCALE GENOMIC DNA]</scope>
    <source>
        <strain evidence="4 5">CGMCC 4.5727</strain>
    </source>
</reference>
<name>A0A1G8UNW0_9ACTN</name>
<evidence type="ECO:0000256" key="1">
    <source>
        <dbReference type="RuleBase" id="RU000411"/>
    </source>
</evidence>
<dbReference type="SUPFAM" id="SSF56574">
    <property type="entry name" value="Serpins"/>
    <property type="match status" value="2"/>
</dbReference>
<dbReference type="InterPro" id="IPR042178">
    <property type="entry name" value="Serpin_sf_1"/>
</dbReference>
<evidence type="ECO:0000256" key="2">
    <source>
        <dbReference type="SAM" id="MobiDB-lite"/>
    </source>
</evidence>
<dbReference type="InterPro" id="IPR036186">
    <property type="entry name" value="Serpin_sf"/>
</dbReference>
<dbReference type="GO" id="GO:0005615">
    <property type="term" value="C:extracellular space"/>
    <property type="evidence" value="ECO:0007669"/>
    <property type="project" value="InterPro"/>
</dbReference>
<organism evidence="4 5">
    <name type="scientific">Streptomyces indicus</name>
    <dbReference type="NCBI Taxonomy" id="417292"/>
    <lineage>
        <taxon>Bacteria</taxon>
        <taxon>Bacillati</taxon>
        <taxon>Actinomycetota</taxon>
        <taxon>Actinomycetes</taxon>
        <taxon>Kitasatosporales</taxon>
        <taxon>Streptomycetaceae</taxon>
        <taxon>Streptomyces</taxon>
    </lineage>
</organism>